<dbReference type="InterPro" id="IPR050204">
    <property type="entry name" value="AraC_XylS_family_regulators"/>
</dbReference>
<dbReference type="InterPro" id="IPR018060">
    <property type="entry name" value="HTH_AraC"/>
</dbReference>
<dbReference type="Pfam" id="PF12833">
    <property type="entry name" value="HTH_18"/>
    <property type="match status" value="1"/>
</dbReference>
<dbReference type="PROSITE" id="PS01124">
    <property type="entry name" value="HTH_ARAC_FAMILY_2"/>
    <property type="match status" value="1"/>
</dbReference>
<dbReference type="SUPFAM" id="SSF46689">
    <property type="entry name" value="Homeodomain-like"/>
    <property type="match status" value="1"/>
</dbReference>
<sequence length="334" mass="38197">MKRILTTKPIKEQERFAYWHDMVGGAIVQQDMFQLSSQTFSGQIETGSLENIQISELFADPYHAVHSKRHISKFGEDTFLIILQTAGQGYTEQDQREAQLQPGDFILYDCTRPYIFRGEQPYEQLVFKFPRSLLLARCGQAKQMTSLRMPGTQHPVSSMVSTFLRNVASSYLDFDSVTQVRVAESTLDLLATALSTAFSVKLNEVNSMANVYRERARAFISTHLADSELTPSLVAASQGISLRYLHKLFEAEGQSVATLIRNRRLDQCRRDLGDPKQNHRTVMDIAFQCGFNDAAHFSRIFKRRFKMSPTEYRISALNTLNEQTNHDLLFPYKQ</sequence>
<dbReference type="GO" id="GO:0043565">
    <property type="term" value="F:sequence-specific DNA binding"/>
    <property type="evidence" value="ECO:0007669"/>
    <property type="project" value="InterPro"/>
</dbReference>
<dbReference type="GO" id="GO:0003700">
    <property type="term" value="F:DNA-binding transcription factor activity"/>
    <property type="evidence" value="ECO:0007669"/>
    <property type="project" value="InterPro"/>
</dbReference>
<dbReference type="RefSeq" id="WP_119118550.1">
    <property type="nucleotide sequence ID" value="NZ_QWVS01000046.1"/>
</dbReference>
<keyword evidence="1" id="KW-0805">Transcription regulation</keyword>
<dbReference type="EMBL" id="QWVS01000046">
    <property type="protein sequence ID" value="RID82536.1"/>
    <property type="molecule type" value="Genomic_DNA"/>
</dbReference>
<dbReference type="Proteomes" id="UP000266016">
    <property type="component" value="Unassembled WGS sequence"/>
</dbReference>
<keyword evidence="2" id="KW-0238">DNA-binding</keyword>
<evidence type="ECO:0000313" key="6">
    <source>
        <dbReference type="Proteomes" id="UP000266016"/>
    </source>
</evidence>
<dbReference type="InterPro" id="IPR037923">
    <property type="entry name" value="HTH-like"/>
</dbReference>
<dbReference type="SUPFAM" id="SSF51215">
    <property type="entry name" value="Regulatory protein AraC"/>
    <property type="match status" value="1"/>
</dbReference>
<evidence type="ECO:0000256" key="3">
    <source>
        <dbReference type="ARBA" id="ARBA00023163"/>
    </source>
</evidence>
<dbReference type="Pfam" id="PF14525">
    <property type="entry name" value="AraC_binding_2"/>
    <property type="match status" value="1"/>
</dbReference>
<keyword evidence="3" id="KW-0804">Transcription</keyword>
<evidence type="ECO:0000256" key="1">
    <source>
        <dbReference type="ARBA" id="ARBA00023015"/>
    </source>
</evidence>
<protein>
    <submittedName>
        <fullName evidence="5">Helix-turn-helix domain-containing protein</fullName>
    </submittedName>
</protein>
<dbReference type="SMART" id="SM00342">
    <property type="entry name" value="HTH_ARAC"/>
    <property type="match status" value="1"/>
</dbReference>
<dbReference type="InterPro" id="IPR035418">
    <property type="entry name" value="AraC-bd_2"/>
</dbReference>
<comment type="caution">
    <text evidence="5">The sequence shown here is derived from an EMBL/GenBank/DDBJ whole genome shotgun (WGS) entry which is preliminary data.</text>
</comment>
<dbReference type="AlphaFoldDB" id="A0A398B427"/>
<proteinExistence type="predicted"/>
<accession>A0A398B427</accession>
<evidence type="ECO:0000256" key="2">
    <source>
        <dbReference type="ARBA" id="ARBA00023125"/>
    </source>
</evidence>
<evidence type="ECO:0000259" key="4">
    <source>
        <dbReference type="PROSITE" id="PS01124"/>
    </source>
</evidence>
<reference evidence="5 6" key="1">
    <citation type="submission" date="2018-08" db="EMBL/GenBank/DDBJ databases">
        <title>Bacillus jemisoniae sp. nov., Bacillus chryseoplanitiae sp. nov., Bacillus resnikiae sp. nov., and Bacillus frankliniae sp. nov., isolated from Viking spacecraft and associated surfaces.</title>
        <authorList>
            <person name="Seuylemezian A."/>
            <person name="Vaishampayan P."/>
        </authorList>
    </citation>
    <scope>NUCLEOTIDE SEQUENCE [LARGE SCALE GENOMIC DNA]</scope>
    <source>
        <strain evidence="5 6">MA001</strain>
    </source>
</reference>
<name>A0A398B427_9BACI</name>
<organism evidence="5 6">
    <name type="scientific">Peribacillus asahii</name>
    <dbReference type="NCBI Taxonomy" id="228899"/>
    <lineage>
        <taxon>Bacteria</taxon>
        <taxon>Bacillati</taxon>
        <taxon>Bacillota</taxon>
        <taxon>Bacilli</taxon>
        <taxon>Bacillales</taxon>
        <taxon>Bacillaceae</taxon>
        <taxon>Peribacillus</taxon>
    </lineage>
</organism>
<evidence type="ECO:0000313" key="5">
    <source>
        <dbReference type="EMBL" id="RID82536.1"/>
    </source>
</evidence>
<dbReference type="PANTHER" id="PTHR46796:SF6">
    <property type="entry name" value="ARAC SUBFAMILY"/>
    <property type="match status" value="1"/>
</dbReference>
<dbReference type="PANTHER" id="PTHR46796">
    <property type="entry name" value="HTH-TYPE TRANSCRIPTIONAL ACTIVATOR RHAS-RELATED"/>
    <property type="match status" value="1"/>
</dbReference>
<dbReference type="InterPro" id="IPR009057">
    <property type="entry name" value="Homeodomain-like_sf"/>
</dbReference>
<dbReference type="PRINTS" id="PR00032">
    <property type="entry name" value="HTHARAC"/>
</dbReference>
<keyword evidence="6" id="KW-1185">Reference proteome</keyword>
<gene>
    <name evidence="5" type="ORF">D1953_18020</name>
</gene>
<dbReference type="Gene3D" id="1.10.10.60">
    <property type="entry name" value="Homeodomain-like"/>
    <property type="match status" value="1"/>
</dbReference>
<dbReference type="InterPro" id="IPR020449">
    <property type="entry name" value="Tscrpt_reg_AraC-type_HTH"/>
</dbReference>
<feature type="domain" description="HTH araC/xylS-type" evidence="4">
    <location>
        <begin position="214"/>
        <end position="315"/>
    </location>
</feature>